<dbReference type="GeneID" id="100900436"/>
<feature type="active site" evidence="5 6">
    <location>
        <position position="485"/>
    </location>
</feature>
<name>A0AAJ7SIY4_9ACAR</name>
<feature type="active site" evidence="5 6">
    <location>
        <position position="297"/>
    </location>
</feature>
<dbReference type="Gene3D" id="1.20.58.80">
    <property type="entry name" value="Phosphotransferase system, lactose/cellobiose-type IIA subunit"/>
    <property type="match status" value="2"/>
</dbReference>
<dbReference type="InterPro" id="IPR022684">
    <property type="entry name" value="Calpain_cysteine_protease"/>
</dbReference>
<evidence type="ECO:0000256" key="3">
    <source>
        <dbReference type="ARBA" id="ARBA00022801"/>
    </source>
</evidence>
<reference evidence="10" key="1">
    <citation type="submission" date="2025-08" db="UniProtKB">
        <authorList>
            <consortium name="RefSeq"/>
        </authorList>
    </citation>
    <scope>IDENTIFICATION</scope>
</reference>
<feature type="active site" evidence="5 6">
    <location>
        <position position="465"/>
    </location>
</feature>
<dbReference type="Pfam" id="PF04212">
    <property type="entry name" value="MIT"/>
    <property type="match status" value="2"/>
</dbReference>
<dbReference type="PRINTS" id="PR00704">
    <property type="entry name" value="CALPAIN"/>
</dbReference>
<dbReference type="GO" id="GO:0004198">
    <property type="term" value="F:calcium-dependent cysteine-type endopeptidase activity"/>
    <property type="evidence" value="ECO:0007669"/>
    <property type="project" value="InterPro"/>
</dbReference>
<organism evidence="9 10">
    <name type="scientific">Galendromus occidentalis</name>
    <name type="common">western predatory mite</name>
    <dbReference type="NCBI Taxonomy" id="34638"/>
    <lineage>
        <taxon>Eukaryota</taxon>
        <taxon>Metazoa</taxon>
        <taxon>Ecdysozoa</taxon>
        <taxon>Arthropoda</taxon>
        <taxon>Chelicerata</taxon>
        <taxon>Arachnida</taxon>
        <taxon>Acari</taxon>
        <taxon>Parasitiformes</taxon>
        <taxon>Mesostigmata</taxon>
        <taxon>Gamasina</taxon>
        <taxon>Phytoseioidea</taxon>
        <taxon>Phytoseiidae</taxon>
        <taxon>Typhlodrominae</taxon>
        <taxon>Galendromus</taxon>
    </lineage>
</organism>
<evidence type="ECO:0000256" key="2">
    <source>
        <dbReference type="ARBA" id="ARBA00022670"/>
    </source>
</evidence>
<dbReference type="KEGG" id="goe:100900436"/>
<evidence type="ECO:0000256" key="4">
    <source>
        <dbReference type="ARBA" id="ARBA00022807"/>
    </source>
</evidence>
<dbReference type="InterPro" id="IPR001300">
    <property type="entry name" value="Peptidase_C2_calpain_cat"/>
</dbReference>
<dbReference type="Gene3D" id="3.90.70.10">
    <property type="entry name" value="Cysteine proteinases"/>
    <property type="match status" value="1"/>
</dbReference>
<dbReference type="SUPFAM" id="SSF49758">
    <property type="entry name" value="Calpain large subunit, middle domain (domain III)"/>
    <property type="match status" value="2"/>
</dbReference>
<dbReference type="InterPro" id="IPR007330">
    <property type="entry name" value="MIT_dom"/>
</dbReference>
<accession>A0AAJ7SIY4</accession>
<dbReference type="SUPFAM" id="SSF54001">
    <property type="entry name" value="Cysteine proteinases"/>
    <property type="match status" value="1"/>
</dbReference>
<proteinExistence type="inferred from homology"/>
<dbReference type="InterPro" id="IPR022682">
    <property type="entry name" value="Calpain_domain_III"/>
</dbReference>
<dbReference type="RefSeq" id="XP_028968929.1">
    <property type="nucleotide sequence ID" value="XM_029113096.1"/>
</dbReference>
<dbReference type="Pfam" id="PF00648">
    <property type="entry name" value="Peptidase_C2"/>
    <property type="match status" value="1"/>
</dbReference>
<dbReference type="SMART" id="SM00745">
    <property type="entry name" value="MIT"/>
    <property type="match status" value="2"/>
</dbReference>
<evidence type="ECO:0000256" key="6">
    <source>
        <dbReference type="PROSITE-ProRule" id="PRU00239"/>
    </source>
</evidence>
<gene>
    <name evidence="10" type="primary">LOC100900436</name>
</gene>
<evidence type="ECO:0000259" key="8">
    <source>
        <dbReference type="PROSITE" id="PS50203"/>
    </source>
</evidence>
<keyword evidence="4 6" id="KW-0788">Thiol protease</keyword>
<evidence type="ECO:0000313" key="10">
    <source>
        <dbReference type="RefSeq" id="XP_028968929.1"/>
    </source>
</evidence>
<dbReference type="CDD" id="cd00044">
    <property type="entry name" value="CysPc"/>
    <property type="match status" value="1"/>
</dbReference>
<evidence type="ECO:0000256" key="1">
    <source>
        <dbReference type="ARBA" id="ARBA00007623"/>
    </source>
</evidence>
<dbReference type="PANTHER" id="PTHR46143:SF1">
    <property type="entry name" value="CALPAIN-7"/>
    <property type="match status" value="1"/>
</dbReference>
<evidence type="ECO:0000256" key="5">
    <source>
        <dbReference type="PIRSR" id="PIRSR622684-1"/>
    </source>
</evidence>
<sequence length="821" mass="93421">MSDDPDNDEKERQRAELTKNAAELAELAVEYDQRGEFAPAILYYRDAGKILLRACQNSGGQTNVLKKVKDYLDRADALEAQVAEQKSQENRPQQVPEAMDLNMARFLLTQALELDNKDEIDEALVLYGEAIELCLLAKSITPDKDLQEKLFRVASRALERAETLKEKKKIIESETAPSAPAAVDVEVPPIYPSLPSLAQRPHREVTDGDKYTEWELDVLARTSIINFREYGPFLGSDTNVKFGMASAFEDKDGVLLLSPKQRSMFKEWVRPSGLVEDPVLIDEIDPMCIKQTCVSDCSFVSSITVCALYEKQFQKRLVTDIIYPKNRFGKPVYNPCGKYVVKLHFNGVPRKVTLDDRLPLGKRNELLCSYSQNKNEFWVSLLEKAYLKVMGGYDFPGSNSGVDLHALTGWIPDREPIRLSEPTFDQEKLFNKIIDRHTKGDVLMTLATGKMSPEREEETGLANCHAYAVLNVVQVDGRRLFLLKNPWSHMRWKGKYSDRDLVSWTKELRIKLKYDPKNAQQFDNGVFWIDYDSILRAFDVFYLSWRPGMFQFTSCTHDMWNGGVGPAKALFNIGENPQYALNVSQAGGAVWVLLTRHITDIEDFADNKEYIALIVYKGGKKVYLPYDPPPYIDGDRVNSPHYLVKILLKPDSETNYTLVVSQYNKSTTIYYTIRAYSTVPFTLRKIENPYRFTKEDKRGSWTPTTAGGCPNHPLTYGKNPVYRFDMQSPHDRNHLLITLKGPKQYTIGFEVVPFALDRVPLHTFPRHSSGSYRSGFTVLELTDVPAGKYNLIPSTFLPGQEGPFFISVSSDHKIDLCRVQS</sequence>
<dbReference type="SUPFAM" id="SSF116846">
    <property type="entry name" value="MIT domain"/>
    <property type="match status" value="2"/>
</dbReference>
<keyword evidence="3 6" id="KW-0378">Hydrolase</keyword>
<dbReference type="InterPro" id="IPR036213">
    <property type="entry name" value="Calpain_III_sf"/>
</dbReference>
<feature type="coiled-coil region" evidence="7">
    <location>
        <begin position="7"/>
        <end position="34"/>
    </location>
</feature>
<dbReference type="SMART" id="SM00720">
    <property type="entry name" value="calpain_III"/>
    <property type="match status" value="1"/>
</dbReference>
<dbReference type="Gene3D" id="2.60.120.380">
    <property type="match status" value="2"/>
</dbReference>
<keyword evidence="7" id="KW-0175">Coiled coil</keyword>
<dbReference type="PROSITE" id="PS50203">
    <property type="entry name" value="CALPAIN_CAT"/>
    <property type="match status" value="1"/>
</dbReference>
<dbReference type="Proteomes" id="UP000694867">
    <property type="component" value="Unplaced"/>
</dbReference>
<dbReference type="InterPro" id="IPR022683">
    <property type="entry name" value="Calpain_III"/>
</dbReference>
<keyword evidence="9" id="KW-1185">Reference proteome</keyword>
<dbReference type="InterPro" id="IPR038765">
    <property type="entry name" value="Papain-like_cys_pep_sf"/>
</dbReference>
<protein>
    <submittedName>
        <fullName evidence="10">Calpain-7</fullName>
    </submittedName>
</protein>
<feature type="domain" description="Calpain catalytic" evidence="8">
    <location>
        <begin position="242"/>
        <end position="547"/>
    </location>
</feature>
<comment type="similarity">
    <text evidence="1">Belongs to the peptidase C2 family.</text>
</comment>
<dbReference type="AlphaFoldDB" id="A0AAJ7SIY4"/>
<evidence type="ECO:0000313" key="9">
    <source>
        <dbReference type="Proteomes" id="UP000694867"/>
    </source>
</evidence>
<dbReference type="SMART" id="SM00230">
    <property type="entry name" value="CysPc"/>
    <property type="match status" value="1"/>
</dbReference>
<dbReference type="Pfam" id="PF01067">
    <property type="entry name" value="Calpain_III"/>
    <property type="match status" value="1"/>
</dbReference>
<dbReference type="GO" id="GO:0006508">
    <property type="term" value="P:proteolysis"/>
    <property type="evidence" value="ECO:0007669"/>
    <property type="project" value="UniProtKB-KW"/>
</dbReference>
<evidence type="ECO:0000256" key="7">
    <source>
        <dbReference type="SAM" id="Coils"/>
    </source>
</evidence>
<dbReference type="InterPro" id="IPR036181">
    <property type="entry name" value="MIT_dom_sf"/>
</dbReference>
<dbReference type="InterPro" id="IPR051297">
    <property type="entry name" value="PalB/RIM13"/>
</dbReference>
<dbReference type="PANTHER" id="PTHR46143">
    <property type="entry name" value="CALPAIN-7"/>
    <property type="match status" value="1"/>
</dbReference>
<keyword evidence="2 6" id="KW-0645">Protease</keyword>